<dbReference type="OrthoDB" id="146030at2157"/>
<dbReference type="EMBL" id="CP002069">
    <property type="protein sequence ID" value="ADI73460.1"/>
    <property type="molecule type" value="Genomic_DNA"/>
</dbReference>
<dbReference type="InterPro" id="IPR007386">
    <property type="entry name" value="DUF447_N"/>
</dbReference>
<dbReference type="Pfam" id="PF20766">
    <property type="entry name" value="DUF447_C"/>
    <property type="match status" value="1"/>
</dbReference>
<protein>
    <recommendedName>
        <fullName evidence="5">DUF447 family protein</fullName>
    </recommendedName>
</protein>
<accession>D7E8B8</accession>
<dbReference type="GeneID" id="9346171"/>
<reference evidence="3 4" key="1">
    <citation type="submission" date="2010-06" db="EMBL/GenBank/DDBJ databases">
        <title>Complete sequence chromosome of Methanohalobium evestigatum Z-7303.</title>
        <authorList>
            <consortium name="US DOE Joint Genome Institute"/>
            <person name="Lucas S."/>
            <person name="Copeland A."/>
            <person name="Lapidus A."/>
            <person name="Cheng J.-F."/>
            <person name="Bruce D."/>
            <person name="Goodwin L."/>
            <person name="Pitluck S."/>
            <person name="Saunders E."/>
            <person name="Detter J.C."/>
            <person name="Han C."/>
            <person name="Tapia R."/>
            <person name="Land M."/>
            <person name="Hauser L."/>
            <person name="Kyrpides N."/>
            <person name="Mikhailova N."/>
            <person name="Sieprawska-Lupa M."/>
            <person name="Whitman W.B."/>
            <person name="Anderson I."/>
            <person name="Woyke T."/>
        </authorList>
    </citation>
    <scope>NUCLEOTIDE SEQUENCE [LARGE SCALE GENOMIC DNA]</scope>
    <source>
        <strain evidence="4">ATCC BAA-1072 / DSM 3721 / NBRC 107634 / OCM 161 / Z-7303</strain>
    </source>
</reference>
<evidence type="ECO:0000313" key="3">
    <source>
        <dbReference type="EMBL" id="ADI73460.1"/>
    </source>
</evidence>
<dbReference type="InterPro" id="IPR012349">
    <property type="entry name" value="Split_barrel_FMN-bd"/>
</dbReference>
<keyword evidence="4" id="KW-1185">Reference proteome</keyword>
<evidence type="ECO:0000259" key="2">
    <source>
        <dbReference type="Pfam" id="PF20766"/>
    </source>
</evidence>
<dbReference type="Proteomes" id="UP000000391">
    <property type="component" value="Chromosome"/>
</dbReference>
<organism evidence="3 4">
    <name type="scientific">Methanohalobium evestigatum (strain ATCC BAA-1072 / DSM 3721 / NBRC 107634 / OCM 161 / Z-7303)</name>
    <dbReference type="NCBI Taxonomy" id="644295"/>
    <lineage>
        <taxon>Archaea</taxon>
        <taxon>Methanobacteriati</taxon>
        <taxon>Methanobacteriota</taxon>
        <taxon>Stenosarchaea group</taxon>
        <taxon>Methanomicrobia</taxon>
        <taxon>Methanosarcinales</taxon>
        <taxon>Methanosarcinaceae</taxon>
        <taxon>Methanohalobium</taxon>
    </lineage>
</organism>
<dbReference type="InterPro" id="IPR049288">
    <property type="entry name" value="DUF447_C"/>
</dbReference>
<dbReference type="HOGENOM" id="CLU_110565_0_0_2"/>
<dbReference type="AlphaFoldDB" id="D7E8B8"/>
<dbReference type="KEGG" id="mev:Metev_0549"/>
<sequence length="199" mass="22760">MNQNNINLKEYGIYDGISETIITTGTDSPNAAPMGLIRKDDRIQIRLFKGSQTYENVVNEKCLVANVVIDPVVFARSTFTNLCDEEFDTVSVNNRKHPFLKNALSYVIFECSDIRYTKNTLVADVLPLYACINRNVIKAPNRGFNAVLDALIHATRYRVFDDEKYLNMVYELNNTVKKCGGSKEKRAMKILYDYLNIEH</sequence>
<dbReference type="STRING" id="644295.Metev_0549"/>
<feature type="domain" description="DUF447" evidence="2">
    <location>
        <begin position="141"/>
        <end position="192"/>
    </location>
</feature>
<gene>
    <name evidence="3" type="ordered locus">Metev_0549</name>
</gene>
<dbReference type="Gene3D" id="1.20.58.290">
    <property type="entry name" value="Hypothetical membrane protein ta0354_69_121"/>
    <property type="match status" value="1"/>
</dbReference>
<proteinExistence type="predicted"/>
<dbReference type="SUPFAM" id="SSF50475">
    <property type="entry name" value="FMN-binding split barrel"/>
    <property type="match status" value="1"/>
</dbReference>
<evidence type="ECO:0000313" key="4">
    <source>
        <dbReference type="Proteomes" id="UP000000391"/>
    </source>
</evidence>
<evidence type="ECO:0008006" key="5">
    <source>
        <dbReference type="Google" id="ProtNLM"/>
    </source>
</evidence>
<feature type="domain" description="DUF447" evidence="1">
    <location>
        <begin position="18"/>
        <end position="127"/>
    </location>
</feature>
<dbReference type="RefSeq" id="WP_013194028.1">
    <property type="nucleotide sequence ID" value="NC_014253.1"/>
</dbReference>
<dbReference type="Gene3D" id="2.30.110.10">
    <property type="entry name" value="Electron Transport, Fmn-binding Protein, Chain A"/>
    <property type="match status" value="1"/>
</dbReference>
<dbReference type="PIRSF" id="PIRSF018747">
    <property type="entry name" value="UCP018747"/>
    <property type="match status" value="1"/>
</dbReference>
<dbReference type="InterPro" id="IPR016733">
    <property type="entry name" value="UCP018747"/>
</dbReference>
<dbReference type="Pfam" id="PF04289">
    <property type="entry name" value="DUF447_N"/>
    <property type="match status" value="1"/>
</dbReference>
<evidence type="ECO:0000259" key="1">
    <source>
        <dbReference type="Pfam" id="PF04289"/>
    </source>
</evidence>
<name>D7E8B8_METEZ</name>